<proteinExistence type="predicted"/>
<keyword evidence="2" id="KW-1185">Reference proteome</keyword>
<reference evidence="1 2" key="1">
    <citation type="submission" date="2024-07" db="EMBL/GenBank/DDBJ databases">
        <authorList>
            <person name="Hebao G."/>
        </authorList>
    </citation>
    <scope>NUCLEOTIDE SEQUENCE [LARGE SCALE GENOMIC DNA]</scope>
    <source>
        <strain evidence="1 2">ACCC 02193</strain>
    </source>
</reference>
<sequence>MNSFDFVGFDRSEIEKLLGINLHDNLDEYSWALKNSLPKWMVPYLSRVNISLENAAYFIADENPNFGLKIEAQTVVNSYKDSLWDAVDSGELNAKDITHYDNYDHDRRDCVLIRTEVESWVRKHDFHWPLPVTRKNSETTQVLETKYLDQWGEFPGKNTALMMIAGMALALEKSSKSFKYGEKLNKLAIARTVAQNLASHNYQGMVVTDKQMTNLIKEALETILPQSE</sequence>
<dbReference type="Proteomes" id="UP001565243">
    <property type="component" value="Unassembled WGS sequence"/>
</dbReference>
<accession>A0ABV4EBF5</accession>
<comment type="caution">
    <text evidence="1">The sequence shown here is derived from an EMBL/GenBank/DDBJ whole genome shotgun (WGS) entry which is preliminary data.</text>
</comment>
<protein>
    <submittedName>
        <fullName evidence="1">Uncharacterized protein</fullName>
    </submittedName>
</protein>
<dbReference type="RefSeq" id="WP_369896310.1">
    <property type="nucleotide sequence ID" value="NZ_JBGFFX010000012.1"/>
</dbReference>
<gene>
    <name evidence="1" type="ORF">AB6T85_17780</name>
</gene>
<evidence type="ECO:0000313" key="1">
    <source>
        <dbReference type="EMBL" id="MEY8772258.1"/>
    </source>
</evidence>
<name>A0ABV4EBF5_9GAMM</name>
<organism evidence="1 2">
    <name type="scientific">Erwinia aeris</name>
    <dbReference type="NCBI Taxonomy" id="3239803"/>
    <lineage>
        <taxon>Bacteria</taxon>
        <taxon>Pseudomonadati</taxon>
        <taxon>Pseudomonadota</taxon>
        <taxon>Gammaproteobacteria</taxon>
        <taxon>Enterobacterales</taxon>
        <taxon>Erwiniaceae</taxon>
        <taxon>Erwinia</taxon>
    </lineage>
</organism>
<dbReference type="EMBL" id="JBGFFX010000012">
    <property type="protein sequence ID" value="MEY8772258.1"/>
    <property type="molecule type" value="Genomic_DNA"/>
</dbReference>
<evidence type="ECO:0000313" key="2">
    <source>
        <dbReference type="Proteomes" id="UP001565243"/>
    </source>
</evidence>